<organism evidence="2 3">
    <name type="scientific">Colletotrichum tamarilloi</name>
    <dbReference type="NCBI Taxonomy" id="1209934"/>
    <lineage>
        <taxon>Eukaryota</taxon>
        <taxon>Fungi</taxon>
        <taxon>Dikarya</taxon>
        <taxon>Ascomycota</taxon>
        <taxon>Pezizomycotina</taxon>
        <taxon>Sordariomycetes</taxon>
        <taxon>Hypocreomycetidae</taxon>
        <taxon>Glomerellales</taxon>
        <taxon>Glomerellaceae</taxon>
        <taxon>Colletotrichum</taxon>
        <taxon>Colletotrichum acutatum species complex</taxon>
    </lineage>
</organism>
<reference evidence="2 3" key="1">
    <citation type="submission" date="2016-10" db="EMBL/GenBank/DDBJ databases">
        <title>The genome sequence of Colletotrichum fioriniae PJ7.</title>
        <authorList>
            <person name="Baroncelli R."/>
        </authorList>
    </citation>
    <scope>NUCLEOTIDE SEQUENCE [LARGE SCALE GENOMIC DNA]</scope>
    <source>
        <strain evidence="2 3">Tom-12</strain>
    </source>
</reference>
<comment type="caution">
    <text evidence="2">The sequence shown here is derived from an EMBL/GenBank/DDBJ whole genome shotgun (WGS) entry which is preliminary data.</text>
</comment>
<dbReference type="Proteomes" id="UP001227543">
    <property type="component" value="Unassembled WGS sequence"/>
</dbReference>
<evidence type="ECO:0000313" key="3">
    <source>
        <dbReference type="Proteomes" id="UP001227543"/>
    </source>
</evidence>
<accession>A0ABQ9QW77</accession>
<sequence length="43" mass="4898">MAWRGIPDLSTFFVRTQLTGRGRTRTHHSQLAFPSHPSCLSSR</sequence>
<dbReference type="GeneID" id="85412137"/>
<keyword evidence="3" id="KW-1185">Reference proteome</keyword>
<dbReference type="EMBL" id="MLFU01000068">
    <property type="protein sequence ID" value="KAK1487119.1"/>
    <property type="molecule type" value="Genomic_DNA"/>
</dbReference>
<gene>
    <name evidence="2" type="ORF">CTAM01_11890</name>
</gene>
<dbReference type="RefSeq" id="XP_060377443.1">
    <property type="nucleotide sequence ID" value="XM_060527899.1"/>
</dbReference>
<proteinExistence type="predicted"/>
<evidence type="ECO:0000256" key="1">
    <source>
        <dbReference type="SAM" id="MobiDB-lite"/>
    </source>
</evidence>
<name>A0ABQ9QW77_9PEZI</name>
<evidence type="ECO:0000313" key="2">
    <source>
        <dbReference type="EMBL" id="KAK1487119.1"/>
    </source>
</evidence>
<feature type="region of interest" description="Disordered" evidence="1">
    <location>
        <begin position="21"/>
        <end position="43"/>
    </location>
</feature>
<protein>
    <submittedName>
        <fullName evidence="2">Uncharacterized protein</fullName>
    </submittedName>
</protein>